<dbReference type="NCBIfam" id="NF002881">
    <property type="entry name" value="PRK03343.1"/>
    <property type="match status" value="1"/>
</dbReference>
<gene>
    <name evidence="10" type="primary">tal</name>
    <name evidence="11" type="ORF">KDI_06230</name>
</gene>
<dbReference type="OrthoDB" id="140919at2"/>
<sequence length="381" mass="42185">MTNPLTQLQAQGQSVWYDNIDRAQIVSGDFKRLLDEDGVVGVTANPTIFEKSISAGHAYDDQISQLIREGKNTNEIYEAVVIKDIHTVADLIRPIYDRTNGLDGYVSLEVSPKLANDTEATIAEAKRFWNMVERPNLMIKIPATPAGIPAIYEVLRSGINVNVTLIFSIESYRNVADAYIRALEDLKSRGQDISKIASVASFFISRLDTLVDQQLESKIKASSDDSEKEQLKALEGKAAIANARVVYQDFKRIFGAPRFEKLKQAGAHVQRPLWASTSTKNPAYRDTMYAEELVGPDTVDTMPLETIVNFRKHGVARHSIEDDIPGAQATLDALEKHGVHYAQVTQQLLDEGVSKFAVSFDDLFKGIDGKKNAIKASQVAD</sequence>
<dbReference type="Proteomes" id="UP000322530">
    <property type="component" value="Unassembled WGS sequence"/>
</dbReference>
<evidence type="ECO:0000256" key="8">
    <source>
        <dbReference type="ARBA" id="ARBA00023126"/>
    </source>
</evidence>
<keyword evidence="9 10" id="KW-0704">Schiff base</keyword>
<accession>A0A5A5T7X3</accession>
<evidence type="ECO:0000313" key="12">
    <source>
        <dbReference type="Proteomes" id="UP000322530"/>
    </source>
</evidence>
<dbReference type="PIRSF" id="PIRSF036915">
    <property type="entry name" value="Trnald_Bac_Plnt"/>
    <property type="match status" value="1"/>
</dbReference>
<name>A0A5A5T7X3_9CHLR</name>
<dbReference type="Pfam" id="PF00923">
    <property type="entry name" value="TAL_FSA"/>
    <property type="match status" value="1"/>
</dbReference>
<comment type="similarity">
    <text evidence="4 10">Belongs to the transaldolase family. Type 2 subfamily.</text>
</comment>
<evidence type="ECO:0000256" key="2">
    <source>
        <dbReference type="ARBA" id="ARBA00004496"/>
    </source>
</evidence>
<proteinExistence type="inferred from homology"/>
<comment type="function">
    <text evidence="1 10">Transaldolase is important for the balance of metabolites in the pentose-phosphate pathway.</text>
</comment>
<dbReference type="SUPFAM" id="SSF51569">
    <property type="entry name" value="Aldolase"/>
    <property type="match status" value="1"/>
</dbReference>
<evidence type="ECO:0000256" key="9">
    <source>
        <dbReference type="ARBA" id="ARBA00023270"/>
    </source>
</evidence>
<evidence type="ECO:0000313" key="11">
    <source>
        <dbReference type="EMBL" id="GCF07059.1"/>
    </source>
</evidence>
<keyword evidence="7 10" id="KW-0808">Transferase</keyword>
<dbReference type="InterPro" id="IPR001585">
    <property type="entry name" value="TAL/FSA"/>
</dbReference>
<dbReference type="GO" id="GO:0004801">
    <property type="term" value="F:transaldolase activity"/>
    <property type="evidence" value="ECO:0007669"/>
    <property type="project" value="UniProtKB-UniRule"/>
</dbReference>
<feature type="active site" description="Schiff-base intermediate with substrate" evidence="10">
    <location>
        <position position="140"/>
    </location>
</feature>
<keyword evidence="6 10" id="KW-0963">Cytoplasm</keyword>
<dbReference type="NCBIfam" id="TIGR00876">
    <property type="entry name" value="tal_mycobact"/>
    <property type="match status" value="1"/>
</dbReference>
<organism evidence="11 12">
    <name type="scientific">Dictyobacter arantiisoli</name>
    <dbReference type="NCBI Taxonomy" id="2014874"/>
    <lineage>
        <taxon>Bacteria</taxon>
        <taxon>Bacillati</taxon>
        <taxon>Chloroflexota</taxon>
        <taxon>Ktedonobacteria</taxon>
        <taxon>Ktedonobacterales</taxon>
        <taxon>Dictyobacteraceae</taxon>
        <taxon>Dictyobacter</taxon>
    </lineage>
</organism>
<protein>
    <recommendedName>
        <fullName evidence="5 10">Transaldolase</fullName>
        <ecNumber evidence="5 10">2.2.1.2</ecNumber>
    </recommendedName>
</protein>
<dbReference type="EC" id="2.2.1.2" evidence="5 10"/>
<dbReference type="GO" id="GO:0006098">
    <property type="term" value="P:pentose-phosphate shunt"/>
    <property type="evidence" value="ECO:0007669"/>
    <property type="project" value="UniProtKB-UniRule"/>
</dbReference>
<dbReference type="RefSeq" id="WP_149400104.1">
    <property type="nucleotide sequence ID" value="NZ_BIXY01000005.1"/>
</dbReference>
<evidence type="ECO:0000256" key="1">
    <source>
        <dbReference type="ARBA" id="ARBA00003518"/>
    </source>
</evidence>
<dbReference type="GO" id="GO:0005737">
    <property type="term" value="C:cytoplasm"/>
    <property type="evidence" value="ECO:0007669"/>
    <property type="project" value="UniProtKB-SubCell"/>
</dbReference>
<comment type="subcellular location">
    <subcellularLocation>
        <location evidence="2 10">Cytoplasm</location>
    </subcellularLocation>
</comment>
<keyword evidence="12" id="KW-1185">Reference proteome</keyword>
<dbReference type="InterPro" id="IPR013785">
    <property type="entry name" value="Aldolase_TIM"/>
</dbReference>
<dbReference type="EMBL" id="BIXY01000005">
    <property type="protein sequence ID" value="GCF07059.1"/>
    <property type="molecule type" value="Genomic_DNA"/>
</dbReference>
<evidence type="ECO:0000256" key="4">
    <source>
        <dbReference type="ARBA" id="ARBA00008426"/>
    </source>
</evidence>
<evidence type="ECO:0000256" key="3">
    <source>
        <dbReference type="ARBA" id="ARBA00004857"/>
    </source>
</evidence>
<keyword evidence="8 10" id="KW-0570">Pentose shunt</keyword>
<dbReference type="Gene3D" id="3.20.20.70">
    <property type="entry name" value="Aldolase class I"/>
    <property type="match status" value="1"/>
</dbReference>
<evidence type="ECO:0000256" key="6">
    <source>
        <dbReference type="ARBA" id="ARBA00022490"/>
    </source>
</evidence>
<dbReference type="PANTHER" id="PTHR10683:SF31">
    <property type="entry name" value="TRANSALDOLASE"/>
    <property type="match status" value="1"/>
</dbReference>
<dbReference type="UniPathway" id="UPA00115">
    <property type="reaction ID" value="UER00414"/>
</dbReference>
<reference evidence="11 12" key="1">
    <citation type="submission" date="2019-01" db="EMBL/GenBank/DDBJ databases">
        <title>Draft genome sequence of Dictyobacter sp. Uno17.</title>
        <authorList>
            <person name="Wang C.M."/>
            <person name="Zheng Y."/>
            <person name="Sakai Y."/>
            <person name="Abe K."/>
            <person name="Yokota A."/>
            <person name="Yabe S."/>
        </authorList>
    </citation>
    <scope>NUCLEOTIDE SEQUENCE [LARGE SCALE GENOMIC DNA]</scope>
    <source>
        <strain evidence="11 12">Uno17</strain>
    </source>
</reference>
<comment type="caution">
    <text evidence="11">The sequence shown here is derived from an EMBL/GenBank/DDBJ whole genome shotgun (WGS) entry which is preliminary data.</text>
</comment>
<comment type="pathway">
    <text evidence="3 10">Carbohydrate degradation; pentose phosphate pathway; D-glyceraldehyde 3-phosphate and beta-D-fructose 6-phosphate from D-ribose 5-phosphate and D-xylulose 5-phosphate (non-oxidative stage): step 2/3.</text>
</comment>
<evidence type="ECO:0000256" key="5">
    <source>
        <dbReference type="ARBA" id="ARBA00013151"/>
    </source>
</evidence>
<dbReference type="HAMAP" id="MF_00493">
    <property type="entry name" value="Transaldolase_2"/>
    <property type="match status" value="1"/>
</dbReference>
<dbReference type="AlphaFoldDB" id="A0A5A5T7X3"/>
<dbReference type="InterPro" id="IPR004732">
    <property type="entry name" value="Transaldolase_2"/>
</dbReference>
<evidence type="ECO:0000256" key="7">
    <source>
        <dbReference type="ARBA" id="ARBA00022679"/>
    </source>
</evidence>
<comment type="catalytic activity">
    <reaction evidence="10">
        <text>D-sedoheptulose 7-phosphate + D-glyceraldehyde 3-phosphate = D-erythrose 4-phosphate + beta-D-fructose 6-phosphate</text>
        <dbReference type="Rhea" id="RHEA:17053"/>
        <dbReference type="ChEBI" id="CHEBI:16897"/>
        <dbReference type="ChEBI" id="CHEBI:57483"/>
        <dbReference type="ChEBI" id="CHEBI:57634"/>
        <dbReference type="ChEBI" id="CHEBI:59776"/>
        <dbReference type="EC" id="2.2.1.2"/>
    </reaction>
</comment>
<dbReference type="PANTHER" id="PTHR10683">
    <property type="entry name" value="TRANSALDOLASE"/>
    <property type="match status" value="1"/>
</dbReference>
<dbReference type="CDD" id="cd00955">
    <property type="entry name" value="Transaldolase_like"/>
    <property type="match status" value="1"/>
</dbReference>
<dbReference type="GO" id="GO:0005975">
    <property type="term" value="P:carbohydrate metabolic process"/>
    <property type="evidence" value="ECO:0007669"/>
    <property type="project" value="InterPro"/>
</dbReference>
<evidence type="ECO:0000256" key="10">
    <source>
        <dbReference type="HAMAP-Rule" id="MF_00493"/>
    </source>
</evidence>